<dbReference type="PANTHER" id="PTHR10491">
    <property type="entry name" value="DTDP-4-DEHYDRORHAMNOSE REDUCTASE"/>
    <property type="match status" value="1"/>
</dbReference>
<accession>A0A8H7T180</accession>
<dbReference type="Gene3D" id="3.40.50.720">
    <property type="entry name" value="NAD(P)-binding Rossmann-like Domain"/>
    <property type="match status" value="2"/>
</dbReference>
<dbReference type="Pfam" id="PF04321">
    <property type="entry name" value="RmlD_sub_bind"/>
    <property type="match status" value="1"/>
</dbReference>
<name>A0A8H7T180_9FUNG</name>
<gene>
    <name evidence="3" type="ORF">INT48_002569</name>
</gene>
<comment type="caution">
    <text evidence="3">The sequence shown here is derived from an EMBL/GenBank/DDBJ whole genome shotgun (WGS) entry which is preliminary data.</text>
</comment>
<sequence length="234" mass="25725">MKVIVTGGSGLLGRPTIREFKKAGCDVVGTAFSRAKYELLKLDLTDSTAVENFIEAQQPDGRICKKRGIMLIYISTDYVFDGTAPPYEVEDKPNPLQFYGETKLGGEEAIKSVYPEAVILRVPILYGDTEYNGESAINVLIDVVLNHDKPTVVDNVSCRYPTNVEDVARVIKDLSVAKVKDHKDIKGIYHFTGQESITKYQVCEIVSKILGAPIDHLTPQNTIDKAASGLLCVT</sequence>
<dbReference type="GO" id="GO:0048269">
    <property type="term" value="C:methionine adenosyltransferase complex"/>
    <property type="evidence" value="ECO:0007669"/>
    <property type="project" value="TreeGrafter"/>
</dbReference>
<dbReference type="SUPFAM" id="SSF51735">
    <property type="entry name" value="NAD(P)-binding Rossmann-fold domains"/>
    <property type="match status" value="1"/>
</dbReference>
<evidence type="ECO:0000313" key="3">
    <source>
        <dbReference type="EMBL" id="KAG2238006.1"/>
    </source>
</evidence>
<dbReference type="InterPro" id="IPR036291">
    <property type="entry name" value="NAD(P)-bd_dom_sf"/>
</dbReference>
<keyword evidence="4" id="KW-1185">Reference proteome</keyword>
<dbReference type="Pfam" id="PF01370">
    <property type="entry name" value="Epimerase"/>
    <property type="match status" value="1"/>
</dbReference>
<dbReference type="PANTHER" id="PTHR10491:SF4">
    <property type="entry name" value="METHIONINE ADENOSYLTRANSFERASE 2 SUBUNIT BETA"/>
    <property type="match status" value="1"/>
</dbReference>
<dbReference type="EMBL" id="JAEPRE010000001">
    <property type="protein sequence ID" value="KAG2238006.1"/>
    <property type="molecule type" value="Genomic_DNA"/>
</dbReference>
<feature type="domain" description="NAD-dependent epimerase/dehydratase" evidence="1">
    <location>
        <begin position="3"/>
        <end position="60"/>
    </location>
</feature>
<dbReference type="InterPro" id="IPR005913">
    <property type="entry name" value="dTDP_dehydrorham_reduct"/>
</dbReference>
<evidence type="ECO:0000313" key="4">
    <source>
        <dbReference type="Proteomes" id="UP000613177"/>
    </source>
</evidence>
<reference evidence="3" key="1">
    <citation type="submission" date="2021-01" db="EMBL/GenBank/DDBJ databases">
        <title>Metabolic potential, ecology and presence of endohyphal bacteria is reflected in genomic diversity of Mucoromycotina.</title>
        <authorList>
            <person name="Muszewska A."/>
            <person name="Okrasinska A."/>
            <person name="Steczkiewicz K."/>
            <person name="Drgas O."/>
            <person name="Orlowska M."/>
            <person name="Perlinska-Lenart U."/>
            <person name="Aleksandrzak-Piekarczyk T."/>
            <person name="Szatraj K."/>
            <person name="Zielenkiewicz U."/>
            <person name="Pilsyk S."/>
            <person name="Malc E."/>
            <person name="Mieczkowski P."/>
            <person name="Kruszewska J.S."/>
            <person name="Biernat P."/>
            <person name="Pawlowska J."/>
        </authorList>
    </citation>
    <scope>NUCLEOTIDE SEQUENCE</scope>
    <source>
        <strain evidence="3">WA0000018081</strain>
    </source>
</reference>
<dbReference type="CDD" id="cd05254">
    <property type="entry name" value="dTDP_HR_like_SDR_e"/>
    <property type="match status" value="1"/>
</dbReference>
<organism evidence="3 4">
    <name type="scientific">Thamnidium elegans</name>
    <dbReference type="NCBI Taxonomy" id="101142"/>
    <lineage>
        <taxon>Eukaryota</taxon>
        <taxon>Fungi</taxon>
        <taxon>Fungi incertae sedis</taxon>
        <taxon>Mucoromycota</taxon>
        <taxon>Mucoromycotina</taxon>
        <taxon>Mucoromycetes</taxon>
        <taxon>Mucorales</taxon>
        <taxon>Mucorineae</taxon>
        <taxon>Mucoraceae</taxon>
        <taxon>Thamnidium</taxon>
    </lineage>
</organism>
<dbReference type="Proteomes" id="UP000613177">
    <property type="component" value="Unassembled WGS sequence"/>
</dbReference>
<evidence type="ECO:0000259" key="2">
    <source>
        <dbReference type="Pfam" id="PF04321"/>
    </source>
</evidence>
<dbReference type="GO" id="GO:0006556">
    <property type="term" value="P:S-adenosylmethionine biosynthetic process"/>
    <property type="evidence" value="ECO:0007669"/>
    <property type="project" value="UniProtKB-UniPathway"/>
</dbReference>
<dbReference type="InterPro" id="IPR001509">
    <property type="entry name" value="Epimerase_deHydtase"/>
</dbReference>
<feature type="domain" description="RmlD-like substrate binding" evidence="2">
    <location>
        <begin position="62"/>
        <end position="222"/>
    </location>
</feature>
<evidence type="ECO:0008006" key="5">
    <source>
        <dbReference type="Google" id="ProtNLM"/>
    </source>
</evidence>
<evidence type="ECO:0000259" key="1">
    <source>
        <dbReference type="Pfam" id="PF01370"/>
    </source>
</evidence>
<dbReference type="GO" id="GO:0048270">
    <property type="term" value="F:methionine adenosyltransferase regulator activity"/>
    <property type="evidence" value="ECO:0007669"/>
    <property type="project" value="TreeGrafter"/>
</dbReference>
<dbReference type="InterPro" id="IPR029903">
    <property type="entry name" value="RmlD-like-bd"/>
</dbReference>
<proteinExistence type="predicted"/>
<dbReference type="UniPathway" id="UPA00315">
    <property type="reaction ID" value="UER00080"/>
</dbReference>
<protein>
    <recommendedName>
        <fullName evidence="5">Methionine adenosyltransferase II beta</fullName>
    </recommendedName>
</protein>
<dbReference type="AlphaFoldDB" id="A0A8H7T180"/>